<dbReference type="Proteomes" id="UP000887013">
    <property type="component" value="Unassembled WGS sequence"/>
</dbReference>
<dbReference type="EMBL" id="BMAW01073903">
    <property type="protein sequence ID" value="GFT89812.1"/>
    <property type="molecule type" value="Genomic_DNA"/>
</dbReference>
<dbReference type="AlphaFoldDB" id="A0A8X6PU79"/>
<sequence>MPYRRWTISRVATGNSDRSGVKKPSQPYLSWSDIDEKQESVTSSASIRNNSGLQLPVRNKTEYEMKLEEERFKYFCEKCIYEEKFYEIEAKFEDLEVTK</sequence>
<name>A0A8X6PU79_NEPPI</name>
<evidence type="ECO:0000313" key="2">
    <source>
        <dbReference type="Proteomes" id="UP000887013"/>
    </source>
</evidence>
<reference evidence="1" key="1">
    <citation type="submission" date="2020-08" db="EMBL/GenBank/DDBJ databases">
        <title>Multicomponent nature underlies the extraordinary mechanical properties of spider dragline silk.</title>
        <authorList>
            <person name="Kono N."/>
            <person name="Nakamura H."/>
            <person name="Mori M."/>
            <person name="Yoshida Y."/>
            <person name="Ohtoshi R."/>
            <person name="Malay A.D."/>
            <person name="Moran D.A.P."/>
            <person name="Tomita M."/>
            <person name="Numata K."/>
            <person name="Arakawa K."/>
        </authorList>
    </citation>
    <scope>NUCLEOTIDE SEQUENCE</scope>
</reference>
<organism evidence="1 2">
    <name type="scientific">Nephila pilipes</name>
    <name type="common">Giant wood spider</name>
    <name type="synonym">Nephila maculata</name>
    <dbReference type="NCBI Taxonomy" id="299642"/>
    <lineage>
        <taxon>Eukaryota</taxon>
        <taxon>Metazoa</taxon>
        <taxon>Ecdysozoa</taxon>
        <taxon>Arthropoda</taxon>
        <taxon>Chelicerata</taxon>
        <taxon>Arachnida</taxon>
        <taxon>Araneae</taxon>
        <taxon>Araneomorphae</taxon>
        <taxon>Entelegynae</taxon>
        <taxon>Araneoidea</taxon>
        <taxon>Nephilidae</taxon>
        <taxon>Nephila</taxon>
    </lineage>
</organism>
<keyword evidence="2" id="KW-1185">Reference proteome</keyword>
<proteinExistence type="predicted"/>
<comment type="caution">
    <text evidence="1">The sequence shown here is derived from an EMBL/GenBank/DDBJ whole genome shotgun (WGS) entry which is preliminary data.</text>
</comment>
<accession>A0A8X6PU79</accession>
<gene>
    <name evidence="1" type="ORF">NPIL_681761</name>
</gene>
<protein>
    <submittedName>
        <fullName evidence="1">Uncharacterized protein</fullName>
    </submittedName>
</protein>
<evidence type="ECO:0000313" key="1">
    <source>
        <dbReference type="EMBL" id="GFT89812.1"/>
    </source>
</evidence>